<dbReference type="PROSITE" id="PS51755">
    <property type="entry name" value="OMPR_PHOB"/>
    <property type="match status" value="1"/>
</dbReference>
<dbReference type="PANTHER" id="PTHR48111">
    <property type="entry name" value="REGULATOR OF RPOS"/>
    <property type="match status" value="1"/>
</dbReference>
<dbReference type="Gene3D" id="1.10.10.10">
    <property type="entry name" value="Winged helix-like DNA-binding domain superfamily/Winged helix DNA-binding domain"/>
    <property type="match status" value="1"/>
</dbReference>
<dbReference type="SMART" id="SM00862">
    <property type="entry name" value="Trans_reg_C"/>
    <property type="match status" value="1"/>
</dbReference>
<evidence type="ECO:0000256" key="4">
    <source>
        <dbReference type="ARBA" id="ARBA00023163"/>
    </source>
</evidence>
<reference evidence="10 11" key="1">
    <citation type="submission" date="2021-01" db="EMBL/GenBank/DDBJ databases">
        <title>Whole genome shotgun sequence of Catellatospora citrea NBRC 14495.</title>
        <authorList>
            <person name="Komaki H."/>
            <person name="Tamura T."/>
        </authorList>
    </citation>
    <scope>NUCLEOTIDE SEQUENCE [LARGE SCALE GENOMIC DNA]</scope>
    <source>
        <strain evidence="10 11">NBRC 14495</strain>
    </source>
</reference>
<feature type="domain" description="Response regulatory" evidence="8">
    <location>
        <begin position="17"/>
        <end position="128"/>
    </location>
</feature>
<dbReference type="SMART" id="SM00448">
    <property type="entry name" value="REC"/>
    <property type="match status" value="1"/>
</dbReference>
<evidence type="ECO:0000259" key="8">
    <source>
        <dbReference type="PROSITE" id="PS50110"/>
    </source>
</evidence>
<evidence type="ECO:0000256" key="5">
    <source>
        <dbReference type="ARBA" id="ARBA00041201"/>
    </source>
</evidence>
<name>A0A8J3KFM1_9ACTN</name>
<dbReference type="InterPro" id="IPR036388">
    <property type="entry name" value="WH-like_DNA-bd_sf"/>
</dbReference>
<evidence type="ECO:0000256" key="6">
    <source>
        <dbReference type="PROSITE-ProRule" id="PRU00169"/>
    </source>
</evidence>
<dbReference type="SUPFAM" id="SSF52172">
    <property type="entry name" value="CheY-like"/>
    <property type="match status" value="1"/>
</dbReference>
<dbReference type="Pfam" id="PF00486">
    <property type="entry name" value="Trans_reg_C"/>
    <property type="match status" value="1"/>
</dbReference>
<evidence type="ECO:0000256" key="1">
    <source>
        <dbReference type="ARBA" id="ARBA00022553"/>
    </source>
</evidence>
<evidence type="ECO:0000313" key="11">
    <source>
        <dbReference type="Proteomes" id="UP000659904"/>
    </source>
</evidence>
<feature type="domain" description="OmpR/PhoB-type" evidence="9">
    <location>
        <begin position="138"/>
        <end position="232"/>
    </location>
</feature>
<comment type="caution">
    <text evidence="10">The sequence shown here is derived from an EMBL/GenBank/DDBJ whole genome shotgun (WGS) entry which is preliminary data.</text>
</comment>
<proteinExistence type="predicted"/>
<protein>
    <recommendedName>
        <fullName evidence="5">Sensory transduction protein RegX3</fullName>
    </recommendedName>
</protein>
<evidence type="ECO:0000256" key="2">
    <source>
        <dbReference type="ARBA" id="ARBA00023015"/>
    </source>
</evidence>
<dbReference type="CDD" id="cd00383">
    <property type="entry name" value="trans_reg_C"/>
    <property type="match status" value="1"/>
</dbReference>
<keyword evidence="4" id="KW-0804">Transcription</keyword>
<dbReference type="EMBL" id="BONH01000002">
    <property type="protein sequence ID" value="GIF96003.1"/>
    <property type="molecule type" value="Genomic_DNA"/>
</dbReference>
<dbReference type="GO" id="GO:0005829">
    <property type="term" value="C:cytosol"/>
    <property type="evidence" value="ECO:0007669"/>
    <property type="project" value="TreeGrafter"/>
</dbReference>
<dbReference type="AlphaFoldDB" id="A0A8J3KFM1"/>
<organism evidence="10 11">
    <name type="scientific">Catellatospora citrea</name>
    <dbReference type="NCBI Taxonomy" id="53366"/>
    <lineage>
        <taxon>Bacteria</taxon>
        <taxon>Bacillati</taxon>
        <taxon>Actinomycetota</taxon>
        <taxon>Actinomycetes</taxon>
        <taxon>Micromonosporales</taxon>
        <taxon>Micromonosporaceae</taxon>
        <taxon>Catellatospora</taxon>
    </lineage>
</organism>
<keyword evidence="11" id="KW-1185">Reference proteome</keyword>
<dbReference type="InterPro" id="IPR016032">
    <property type="entry name" value="Sig_transdc_resp-reg_C-effctor"/>
</dbReference>
<dbReference type="InterPro" id="IPR011006">
    <property type="entry name" value="CheY-like_superfamily"/>
</dbReference>
<sequence length="233" mass="25405">MPHHRRPHGRGGEVGLRILLVEDDLRVATAMSAALTRRGYDVEHAATAAAALSAAPCDLVLLDLSLPDGDGLDVCRTLRARSPQLGIIAVTARGEERDRVVGLRVGADDYVVKPFSMVELQARIEAVLRRAAYASPELMVIVAGRVRIDVPARAVTVDGNDVALTRKEFDILLSLARHPGLVITRDRILLDAWQTTWVARHTVEVHVGSLRGKLGDPRLIESVRGVGYRLRGE</sequence>
<dbReference type="Proteomes" id="UP000659904">
    <property type="component" value="Unassembled WGS sequence"/>
</dbReference>
<dbReference type="GO" id="GO:0000976">
    <property type="term" value="F:transcription cis-regulatory region binding"/>
    <property type="evidence" value="ECO:0007669"/>
    <property type="project" value="TreeGrafter"/>
</dbReference>
<evidence type="ECO:0000256" key="7">
    <source>
        <dbReference type="PROSITE-ProRule" id="PRU01091"/>
    </source>
</evidence>
<feature type="DNA-binding region" description="OmpR/PhoB-type" evidence="7">
    <location>
        <begin position="138"/>
        <end position="232"/>
    </location>
</feature>
<dbReference type="GO" id="GO:0000156">
    <property type="term" value="F:phosphorelay response regulator activity"/>
    <property type="evidence" value="ECO:0007669"/>
    <property type="project" value="TreeGrafter"/>
</dbReference>
<dbReference type="PANTHER" id="PTHR48111:SF72">
    <property type="entry name" value="SENSORY TRANSDUCTION PROTEIN REGX3"/>
    <property type="match status" value="1"/>
</dbReference>
<dbReference type="Gene3D" id="6.10.250.690">
    <property type="match status" value="1"/>
</dbReference>
<gene>
    <name evidence="10" type="ORF">Cci01nite_10970</name>
</gene>
<keyword evidence="2" id="KW-0805">Transcription regulation</keyword>
<dbReference type="GO" id="GO:0032993">
    <property type="term" value="C:protein-DNA complex"/>
    <property type="evidence" value="ECO:0007669"/>
    <property type="project" value="TreeGrafter"/>
</dbReference>
<dbReference type="Gene3D" id="3.40.50.2300">
    <property type="match status" value="1"/>
</dbReference>
<accession>A0A8J3KFM1</accession>
<dbReference type="InterPro" id="IPR039420">
    <property type="entry name" value="WalR-like"/>
</dbReference>
<dbReference type="InterPro" id="IPR001867">
    <property type="entry name" value="OmpR/PhoB-type_DNA-bd"/>
</dbReference>
<dbReference type="SUPFAM" id="SSF46894">
    <property type="entry name" value="C-terminal effector domain of the bipartite response regulators"/>
    <property type="match status" value="1"/>
</dbReference>
<evidence type="ECO:0000259" key="9">
    <source>
        <dbReference type="PROSITE" id="PS51755"/>
    </source>
</evidence>
<dbReference type="Pfam" id="PF00072">
    <property type="entry name" value="Response_reg"/>
    <property type="match status" value="1"/>
</dbReference>
<dbReference type="PROSITE" id="PS50110">
    <property type="entry name" value="RESPONSE_REGULATORY"/>
    <property type="match status" value="1"/>
</dbReference>
<evidence type="ECO:0000256" key="3">
    <source>
        <dbReference type="ARBA" id="ARBA00023125"/>
    </source>
</evidence>
<keyword evidence="1 6" id="KW-0597">Phosphoprotein</keyword>
<evidence type="ECO:0000313" key="10">
    <source>
        <dbReference type="EMBL" id="GIF96003.1"/>
    </source>
</evidence>
<keyword evidence="3 7" id="KW-0238">DNA-binding</keyword>
<feature type="modified residue" description="4-aspartylphosphate" evidence="6">
    <location>
        <position position="63"/>
    </location>
</feature>
<dbReference type="InterPro" id="IPR001789">
    <property type="entry name" value="Sig_transdc_resp-reg_receiver"/>
</dbReference>
<dbReference type="GO" id="GO:0006355">
    <property type="term" value="P:regulation of DNA-templated transcription"/>
    <property type="evidence" value="ECO:0007669"/>
    <property type="project" value="InterPro"/>
</dbReference>